<dbReference type="InterPro" id="IPR016181">
    <property type="entry name" value="Acyl_CoA_acyltransferase"/>
</dbReference>
<proteinExistence type="predicted"/>
<dbReference type="InterPro" id="IPR050832">
    <property type="entry name" value="Bact_Acetyltransf"/>
</dbReference>
<name>A0A0U5KYP8_9GAMM</name>
<feature type="domain" description="N-acetyltransferase" evidence="3">
    <location>
        <begin position="58"/>
        <end position="208"/>
    </location>
</feature>
<evidence type="ECO:0000256" key="1">
    <source>
        <dbReference type="ARBA" id="ARBA00022679"/>
    </source>
</evidence>
<dbReference type="PANTHER" id="PTHR43877:SF2">
    <property type="entry name" value="AMINOALKYLPHOSPHONATE N-ACETYLTRANSFERASE-RELATED"/>
    <property type="match status" value="1"/>
</dbReference>
<accession>A0A0U5KYP8</accession>
<dbReference type="SUPFAM" id="SSF55729">
    <property type="entry name" value="Acyl-CoA N-acyltransferases (Nat)"/>
    <property type="match status" value="1"/>
</dbReference>
<dbReference type="KEGG" id="ege:EM595_1198"/>
<organism evidence="4 5">
    <name type="scientific">Duffyella gerundensis</name>
    <dbReference type="NCBI Taxonomy" id="1619313"/>
    <lineage>
        <taxon>Bacteria</taxon>
        <taxon>Pseudomonadati</taxon>
        <taxon>Pseudomonadota</taxon>
        <taxon>Gammaproteobacteria</taxon>
        <taxon>Enterobacterales</taxon>
        <taxon>Erwiniaceae</taxon>
        <taxon>Duffyella</taxon>
    </lineage>
</organism>
<dbReference type="Proteomes" id="UP000059419">
    <property type="component" value="Chromosome 1"/>
</dbReference>
<dbReference type="GO" id="GO:0016747">
    <property type="term" value="F:acyltransferase activity, transferring groups other than amino-acyl groups"/>
    <property type="evidence" value="ECO:0007669"/>
    <property type="project" value="InterPro"/>
</dbReference>
<keyword evidence="2" id="KW-0012">Acyltransferase</keyword>
<dbReference type="PATRIC" id="fig|1619313.3.peg.1242"/>
<keyword evidence="5" id="KW-1185">Reference proteome</keyword>
<sequence>MASTRRGLPAFSFERFVFFSRAIRTGRALPSGDMQIMIEYAEIHADEAKQQFGDICRLTIACVADGASIGFIDASDGDAIVRFWLGALESLERGERRIWLACHEGKVVGTVTLAQSMMPNGRHRAEVAKLMVHPQARRQGIARELMQRAEQAAWEKSLSLLVLDTRSGDPATALYLSLGWQIAGEIPDYAQSTMGAFDATTLMYKTAAPGIS</sequence>
<dbReference type="AlphaFoldDB" id="A0A0U5KYP8"/>
<keyword evidence="1 4" id="KW-0808">Transferase</keyword>
<dbReference type="InterPro" id="IPR000182">
    <property type="entry name" value="GNAT_dom"/>
</dbReference>
<evidence type="ECO:0000313" key="5">
    <source>
        <dbReference type="Proteomes" id="UP000059419"/>
    </source>
</evidence>
<dbReference type="Gene3D" id="3.40.630.30">
    <property type="match status" value="1"/>
</dbReference>
<evidence type="ECO:0000259" key="3">
    <source>
        <dbReference type="PROSITE" id="PS51186"/>
    </source>
</evidence>
<evidence type="ECO:0000313" key="4">
    <source>
        <dbReference type="EMBL" id="CUU23433.1"/>
    </source>
</evidence>
<dbReference type="Pfam" id="PF00583">
    <property type="entry name" value="Acetyltransf_1"/>
    <property type="match status" value="1"/>
</dbReference>
<reference evidence="5" key="1">
    <citation type="submission" date="2015-11" db="EMBL/GenBank/DDBJ databases">
        <authorList>
            <person name="Blom J."/>
        </authorList>
    </citation>
    <scope>NUCLEOTIDE SEQUENCE [LARGE SCALE GENOMIC DNA]</scope>
</reference>
<dbReference type="STRING" id="1619313.EM595_1198"/>
<evidence type="ECO:0000256" key="2">
    <source>
        <dbReference type="ARBA" id="ARBA00023315"/>
    </source>
</evidence>
<gene>
    <name evidence="4" type="ORF">EM595_1198</name>
</gene>
<dbReference type="CDD" id="cd04301">
    <property type="entry name" value="NAT_SF"/>
    <property type="match status" value="1"/>
</dbReference>
<dbReference type="PANTHER" id="PTHR43877">
    <property type="entry name" value="AMINOALKYLPHOSPHONATE N-ACETYLTRANSFERASE-RELATED-RELATED"/>
    <property type="match status" value="1"/>
</dbReference>
<dbReference type="EMBL" id="LN907827">
    <property type="protein sequence ID" value="CUU23433.1"/>
    <property type="molecule type" value="Genomic_DNA"/>
</dbReference>
<dbReference type="PROSITE" id="PS51186">
    <property type="entry name" value="GNAT"/>
    <property type="match status" value="1"/>
</dbReference>
<protein>
    <submittedName>
        <fullName evidence="4">Acetyltransferase</fullName>
    </submittedName>
</protein>